<evidence type="ECO:0000256" key="4">
    <source>
        <dbReference type="ARBA" id="ARBA00022563"/>
    </source>
</evidence>
<dbReference type="PANTHER" id="PTHR48069">
    <property type="entry name" value="DIHYDROFOLATE REDUCTASE"/>
    <property type="match status" value="1"/>
</dbReference>
<dbReference type="EMBL" id="CP120682">
    <property type="protein sequence ID" value="WKN39342.1"/>
    <property type="molecule type" value="Genomic_DNA"/>
</dbReference>
<dbReference type="InterPro" id="IPR012259">
    <property type="entry name" value="DHFR"/>
</dbReference>
<dbReference type="PIRSF" id="PIRSF000194">
    <property type="entry name" value="DHFR"/>
    <property type="match status" value="1"/>
</dbReference>
<evidence type="ECO:0000256" key="1">
    <source>
        <dbReference type="ARBA" id="ARBA00004903"/>
    </source>
</evidence>
<evidence type="ECO:0000256" key="6">
    <source>
        <dbReference type="ARBA" id="ARBA00023002"/>
    </source>
</evidence>
<protein>
    <recommendedName>
        <fullName evidence="3 8">Dihydrofolate reductase</fullName>
        <ecNumber evidence="3 8">1.5.1.3</ecNumber>
    </recommendedName>
</protein>
<keyword evidence="4 8" id="KW-0554">One-carbon metabolism</keyword>
<dbReference type="SUPFAM" id="SSF53597">
    <property type="entry name" value="Dihydrofolate reductase-like"/>
    <property type="match status" value="1"/>
</dbReference>
<evidence type="ECO:0000256" key="5">
    <source>
        <dbReference type="ARBA" id="ARBA00022857"/>
    </source>
</evidence>
<keyword evidence="5 8" id="KW-0521">NADP</keyword>
<evidence type="ECO:0000256" key="3">
    <source>
        <dbReference type="ARBA" id="ARBA00012856"/>
    </source>
</evidence>
<keyword evidence="6 8" id="KW-0560">Oxidoreductase</keyword>
<evidence type="ECO:0000313" key="10">
    <source>
        <dbReference type="EMBL" id="WKN39342.1"/>
    </source>
</evidence>
<reference evidence="10" key="1">
    <citation type="journal article" date="2023" name="Comput. Struct. Biotechnol. J.">
        <title>Discovery of a novel marine Bacteroidetes with a rich repertoire of carbohydrate-active enzymes.</title>
        <authorList>
            <person name="Chen B."/>
            <person name="Liu G."/>
            <person name="Chen Q."/>
            <person name="Wang H."/>
            <person name="Liu L."/>
            <person name="Tang K."/>
        </authorList>
    </citation>
    <scope>NUCLEOTIDE SEQUENCE</scope>
    <source>
        <strain evidence="10">TK19036</strain>
    </source>
</reference>
<accession>A0AA49JJA8</accession>
<evidence type="ECO:0000256" key="2">
    <source>
        <dbReference type="ARBA" id="ARBA00009539"/>
    </source>
</evidence>
<feature type="domain" description="DHFR" evidence="9">
    <location>
        <begin position="2"/>
        <end position="162"/>
    </location>
</feature>
<dbReference type="Gene3D" id="3.40.430.10">
    <property type="entry name" value="Dihydrofolate Reductase, subunit A"/>
    <property type="match status" value="1"/>
</dbReference>
<proteinExistence type="inferred from homology"/>
<organism evidence="10">
    <name type="scientific">Roseihalotalea indica</name>
    <dbReference type="NCBI Taxonomy" id="2867963"/>
    <lineage>
        <taxon>Bacteria</taxon>
        <taxon>Pseudomonadati</taxon>
        <taxon>Bacteroidota</taxon>
        <taxon>Cytophagia</taxon>
        <taxon>Cytophagales</taxon>
        <taxon>Catalimonadaceae</taxon>
        <taxon>Roseihalotalea</taxon>
    </lineage>
</organism>
<evidence type="ECO:0000256" key="8">
    <source>
        <dbReference type="PIRNR" id="PIRNR000194"/>
    </source>
</evidence>
<dbReference type="GO" id="GO:0046654">
    <property type="term" value="P:tetrahydrofolate biosynthetic process"/>
    <property type="evidence" value="ECO:0007669"/>
    <property type="project" value="InterPro"/>
</dbReference>
<dbReference type="GO" id="GO:0006730">
    <property type="term" value="P:one-carbon metabolic process"/>
    <property type="evidence" value="ECO:0007669"/>
    <property type="project" value="UniProtKB-KW"/>
</dbReference>
<dbReference type="PROSITE" id="PS51330">
    <property type="entry name" value="DHFR_2"/>
    <property type="match status" value="1"/>
</dbReference>
<dbReference type="InterPro" id="IPR024072">
    <property type="entry name" value="DHFR-like_dom_sf"/>
</dbReference>
<dbReference type="GO" id="GO:0070401">
    <property type="term" value="F:NADP+ binding"/>
    <property type="evidence" value="ECO:0007669"/>
    <property type="project" value="UniProtKB-ARBA"/>
</dbReference>
<dbReference type="CDD" id="cd00209">
    <property type="entry name" value="DHFR"/>
    <property type="match status" value="1"/>
</dbReference>
<dbReference type="PRINTS" id="PR00070">
    <property type="entry name" value="DHFR"/>
</dbReference>
<dbReference type="AlphaFoldDB" id="A0AA49JJA8"/>
<dbReference type="GO" id="GO:0046452">
    <property type="term" value="P:dihydrofolate metabolic process"/>
    <property type="evidence" value="ECO:0007669"/>
    <property type="project" value="TreeGrafter"/>
</dbReference>
<dbReference type="GO" id="GO:0046655">
    <property type="term" value="P:folic acid metabolic process"/>
    <property type="evidence" value="ECO:0007669"/>
    <property type="project" value="TreeGrafter"/>
</dbReference>
<dbReference type="EC" id="1.5.1.3" evidence="3 8"/>
<dbReference type="PANTHER" id="PTHR48069:SF3">
    <property type="entry name" value="DIHYDROFOLATE REDUCTASE"/>
    <property type="match status" value="1"/>
</dbReference>
<dbReference type="InterPro" id="IPR001796">
    <property type="entry name" value="DHFR_dom"/>
</dbReference>
<evidence type="ECO:0000256" key="7">
    <source>
        <dbReference type="ARBA" id="ARBA00025067"/>
    </source>
</evidence>
<reference evidence="10" key="2">
    <citation type="journal article" date="2024" name="Antonie Van Leeuwenhoek">
        <title>Roseihalotalea indica gen. nov., sp. nov., a halophilic Bacteroidetes from mesopelagic Southwest Indian Ocean with higher carbohydrate metabolic potential.</title>
        <authorList>
            <person name="Chen B."/>
            <person name="Zhang M."/>
            <person name="Lin D."/>
            <person name="Ye J."/>
            <person name="Tang K."/>
        </authorList>
    </citation>
    <scope>NUCLEOTIDE SEQUENCE</scope>
    <source>
        <strain evidence="10">TK19036</strain>
    </source>
</reference>
<comment type="pathway">
    <text evidence="1 8">Cofactor biosynthesis; tetrahydrofolate biosynthesis; 5,6,7,8-tetrahydrofolate from 7,8-dihydrofolate: step 1/1.</text>
</comment>
<comment type="function">
    <text evidence="7 8">Key enzyme in folate metabolism. Catalyzes an essential reaction for de novo glycine and purine synthesis, and for DNA precursor synthesis.</text>
</comment>
<sequence length="163" mass="18960">MITSIMVARSDNNVIGKENDLVWHMPADLKYFKKTTMGHHAIMGRKTFESMDKPLPGRTNIIITRNPDYQAEGCMVVSSLEEAFQLSEEQNQEEVFVLGGGEIYRMAMDLVDRIYLTEIHSTFEGDTFFPEIDRTVWKEIKREEHEADKKNPHSYAFVVLERR</sequence>
<gene>
    <name evidence="10" type="ORF">K4G66_11635</name>
</gene>
<evidence type="ECO:0000259" key="9">
    <source>
        <dbReference type="PROSITE" id="PS51330"/>
    </source>
</evidence>
<comment type="similarity">
    <text evidence="2 8">Belongs to the dihydrofolate reductase family.</text>
</comment>
<comment type="catalytic activity">
    <reaction evidence="8">
        <text>(6S)-5,6,7,8-tetrahydrofolate + NADP(+) = 7,8-dihydrofolate + NADPH + H(+)</text>
        <dbReference type="Rhea" id="RHEA:15009"/>
        <dbReference type="ChEBI" id="CHEBI:15378"/>
        <dbReference type="ChEBI" id="CHEBI:57451"/>
        <dbReference type="ChEBI" id="CHEBI:57453"/>
        <dbReference type="ChEBI" id="CHEBI:57783"/>
        <dbReference type="ChEBI" id="CHEBI:58349"/>
        <dbReference type="EC" id="1.5.1.3"/>
    </reaction>
</comment>
<dbReference type="GO" id="GO:0004146">
    <property type="term" value="F:dihydrofolate reductase activity"/>
    <property type="evidence" value="ECO:0007669"/>
    <property type="project" value="UniProtKB-EC"/>
</dbReference>
<name>A0AA49JJA8_9BACT</name>
<dbReference type="FunFam" id="3.40.430.10:FF:000001">
    <property type="entry name" value="Dihydrofolate reductase"/>
    <property type="match status" value="1"/>
</dbReference>
<dbReference type="GO" id="GO:0005829">
    <property type="term" value="C:cytosol"/>
    <property type="evidence" value="ECO:0007669"/>
    <property type="project" value="TreeGrafter"/>
</dbReference>
<dbReference type="Pfam" id="PF00186">
    <property type="entry name" value="DHFR_1"/>
    <property type="match status" value="1"/>
</dbReference>